<dbReference type="EMBL" id="JAPFFM010000015">
    <property type="protein sequence ID" value="KAJ6710706.1"/>
    <property type="molecule type" value="Genomic_DNA"/>
</dbReference>
<protein>
    <submittedName>
        <fullName evidence="1">Uncharacterized protein</fullName>
    </submittedName>
</protein>
<evidence type="ECO:0000313" key="1">
    <source>
        <dbReference type="EMBL" id="KAJ6710706.1"/>
    </source>
</evidence>
<organism evidence="1 2">
    <name type="scientific">Salix koriyanagi</name>
    <dbReference type="NCBI Taxonomy" id="2511006"/>
    <lineage>
        <taxon>Eukaryota</taxon>
        <taxon>Viridiplantae</taxon>
        <taxon>Streptophyta</taxon>
        <taxon>Embryophyta</taxon>
        <taxon>Tracheophyta</taxon>
        <taxon>Spermatophyta</taxon>
        <taxon>Magnoliopsida</taxon>
        <taxon>eudicotyledons</taxon>
        <taxon>Gunneridae</taxon>
        <taxon>Pentapetalae</taxon>
        <taxon>rosids</taxon>
        <taxon>fabids</taxon>
        <taxon>Malpighiales</taxon>
        <taxon>Salicaceae</taxon>
        <taxon>Saliceae</taxon>
        <taxon>Salix</taxon>
    </lineage>
</organism>
<evidence type="ECO:0000313" key="2">
    <source>
        <dbReference type="Proteomes" id="UP001151752"/>
    </source>
</evidence>
<proteinExistence type="predicted"/>
<name>A0A9Q0TFG8_9ROSI</name>
<gene>
    <name evidence="1" type="ORF">OIU74_011546</name>
</gene>
<sequence>MSVEVSFEAFEVEETDEDDDSSPGSLIFRRSFFTLMHGRDVSPRSWAQVLPYIIAFNSPSTMDNLQGRGSNLQLLRCRWVSRLRVVTACER</sequence>
<dbReference type="AlphaFoldDB" id="A0A9Q0TFG8"/>
<reference evidence="1" key="2">
    <citation type="journal article" date="2023" name="Int. J. Mol. Sci.">
        <title>De Novo Assembly and Annotation of 11 Diverse Shrub Willow (Salix) Genomes Reveals Novel Gene Organization in Sex-Linked Regions.</title>
        <authorList>
            <person name="Hyden B."/>
            <person name="Feng K."/>
            <person name="Yates T.B."/>
            <person name="Jawdy S."/>
            <person name="Cereghino C."/>
            <person name="Smart L.B."/>
            <person name="Muchero W."/>
        </authorList>
    </citation>
    <scope>NUCLEOTIDE SEQUENCE</scope>
    <source>
        <tissue evidence="1">Shoot tip</tissue>
    </source>
</reference>
<comment type="caution">
    <text evidence="1">The sequence shown here is derived from an EMBL/GenBank/DDBJ whole genome shotgun (WGS) entry which is preliminary data.</text>
</comment>
<accession>A0A9Q0TFG8</accession>
<keyword evidence="2" id="KW-1185">Reference proteome</keyword>
<dbReference type="Proteomes" id="UP001151752">
    <property type="component" value="Chromosome 2"/>
</dbReference>
<reference evidence="1" key="1">
    <citation type="submission" date="2022-11" db="EMBL/GenBank/DDBJ databases">
        <authorList>
            <person name="Hyden B.L."/>
            <person name="Feng K."/>
            <person name="Yates T."/>
            <person name="Jawdy S."/>
            <person name="Smart L.B."/>
            <person name="Muchero W."/>
        </authorList>
    </citation>
    <scope>NUCLEOTIDE SEQUENCE</scope>
    <source>
        <tissue evidence="1">Shoot tip</tissue>
    </source>
</reference>